<feature type="domain" description="Amidohydrolase-related" evidence="1">
    <location>
        <begin position="173"/>
        <end position="339"/>
    </location>
</feature>
<sequence>MSTPLTQQLTGIDNARIVLSDRVVEGSVEFEDGRITDIRSRPARHTDRLDARGGLLIPGLVDLHTDAIERQWQPRPSAEFEPTLAFVETDRHFALAGITTAVQAVAFIDLDDGSRSIDRAQRQWNTIRQLRGNALIRHELHLRCEVTQPRSVAIAADALRRSEARLVSAMDHTPEEVIQASDGVSAAKTATEIRALAAQARQHGIRFASHDDPTEASVQAMADLGADVFEFPVTIGAARAVAELGLASVVGAPNLLRGRSHIDRLAAADAIAANLASAICSDYAPAALLRAVFKLAATNICDLPTAVALASAQPAAIVGLDDRGVIRPGSLADLVLVHDHHDLPTATHTLVNGQLVMQAALPANPPSLQMSPL</sequence>
<dbReference type="PANTHER" id="PTHR43135">
    <property type="entry name" value="ALPHA-D-RIBOSE 1-METHYLPHOSPHONATE 5-TRIPHOSPHATE DIPHOSPHATASE"/>
    <property type="match status" value="1"/>
</dbReference>
<dbReference type="InterPro" id="IPR006680">
    <property type="entry name" value="Amidohydro-rel"/>
</dbReference>
<gene>
    <name evidence="2" type="ORF">ACFYTH_31125</name>
</gene>
<keyword evidence="3" id="KW-1185">Reference proteome</keyword>
<dbReference type="InterPro" id="IPR051781">
    <property type="entry name" value="Metallo-dep_Hydrolase"/>
</dbReference>
<dbReference type="SUPFAM" id="SSF51338">
    <property type="entry name" value="Composite domain of metallo-dependent hydrolases"/>
    <property type="match status" value="1"/>
</dbReference>
<reference evidence="2 3" key="1">
    <citation type="submission" date="2024-10" db="EMBL/GenBank/DDBJ databases">
        <title>The Natural Products Discovery Center: Release of the First 8490 Sequenced Strains for Exploring Actinobacteria Biosynthetic Diversity.</title>
        <authorList>
            <person name="Kalkreuter E."/>
            <person name="Kautsar S.A."/>
            <person name="Yang D."/>
            <person name="Bader C.D."/>
            <person name="Teijaro C.N."/>
            <person name="Fluegel L."/>
            <person name="Davis C.M."/>
            <person name="Simpson J.R."/>
            <person name="Lauterbach L."/>
            <person name="Steele A.D."/>
            <person name="Gui C."/>
            <person name="Meng S."/>
            <person name="Li G."/>
            <person name="Viehrig K."/>
            <person name="Ye F."/>
            <person name="Su P."/>
            <person name="Kiefer A.F."/>
            <person name="Nichols A."/>
            <person name="Cepeda A.J."/>
            <person name="Yan W."/>
            <person name="Fan B."/>
            <person name="Jiang Y."/>
            <person name="Adhikari A."/>
            <person name="Zheng C.-J."/>
            <person name="Schuster L."/>
            <person name="Cowan T.M."/>
            <person name="Smanski M.J."/>
            <person name="Chevrette M.G."/>
            <person name="De Carvalho L.P.S."/>
            <person name="Shen B."/>
        </authorList>
    </citation>
    <scope>NUCLEOTIDE SEQUENCE [LARGE SCALE GENOMIC DNA]</scope>
    <source>
        <strain evidence="2 3">NPDC004550</strain>
    </source>
</reference>
<evidence type="ECO:0000313" key="3">
    <source>
        <dbReference type="Proteomes" id="UP001601521"/>
    </source>
</evidence>
<protein>
    <submittedName>
        <fullName evidence="2">Alpha-D-ribose 1-methylphosphonate 5-triphosphate diphosphatase</fullName>
    </submittedName>
</protein>
<comment type="caution">
    <text evidence="2">The sequence shown here is derived from an EMBL/GenBank/DDBJ whole genome shotgun (WGS) entry which is preliminary data.</text>
</comment>
<name>A0ABW6NS90_9NOCA</name>
<dbReference type="EMBL" id="JBIALX010000019">
    <property type="protein sequence ID" value="MFF0457834.1"/>
    <property type="molecule type" value="Genomic_DNA"/>
</dbReference>
<dbReference type="InterPro" id="IPR032466">
    <property type="entry name" value="Metal_Hydrolase"/>
</dbReference>
<dbReference type="Proteomes" id="UP001601521">
    <property type="component" value="Unassembled WGS sequence"/>
</dbReference>
<dbReference type="PIRSF" id="PIRSF038971">
    <property type="entry name" value="PhnM"/>
    <property type="match status" value="1"/>
</dbReference>
<accession>A0ABW6NS90</accession>
<dbReference type="RefSeq" id="WP_387255166.1">
    <property type="nucleotide sequence ID" value="NZ_JBIALX010000019.1"/>
</dbReference>
<dbReference type="PANTHER" id="PTHR43135:SF3">
    <property type="entry name" value="ALPHA-D-RIBOSE 1-METHYLPHOSPHONATE 5-TRIPHOSPHATE DIPHOSPHATASE"/>
    <property type="match status" value="1"/>
</dbReference>
<dbReference type="SUPFAM" id="SSF51556">
    <property type="entry name" value="Metallo-dependent hydrolases"/>
    <property type="match status" value="1"/>
</dbReference>
<dbReference type="InterPro" id="IPR011059">
    <property type="entry name" value="Metal-dep_hydrolase_composite"/>
</dbReference>
<evidence type="ECO:0000259" key="1">
    <source>
        <dbReference type="Pfam" id="PF01979"/>
    </source>
</evidence>
<dbReference type="Gene3D" id="2.30.40.10">
    <property type="entry name" value="Urease, subunit C, domain 1"/>
    <property type="match status" value="1"/>
</dbReference>
<dbReference type="Gene3D" id="3.20.20.140">
    <property type="entry name" value="Metal-dependent hydrolases"/>
    <property type="match status" value="2"/>
</dbReference>
<dbReference type="Pfam" id="PF01979">
    <property type="entry name" value="Amidohydro_1"/>
    <property type="match status" value="1"/>
</dbReference>
<evidence type="ECO:0000313" key="2">
    <source>
        <dbReference type="EMBL" id="MFF0457834.1"/>
    </source>
</evidence>
<proteinExistence type="predicted"/>
<dbReference type="InterPro" id="IPR012696">
    <property type="entry name" value="PhnM"/>
</dbReference>
<organism evidence="2 3">
    <name type="scientific">Nocardia africana</name>
    <dbReference type="NCBI Taxonomy" id="134964"/>
    <lineage>
        <taxon>Bacteria</taxon>
        <taxon>Bacillati</taxon>
        <taxon>Actinomycetota</taxon>
        <taxon>Actinomycetes</taxon>
        <taxon>Mycobacteriales</taxon>
        <taxon>Nocardiaceae</taxon>
        <taxon>Nocardia</taxon>
    </lineage>
</organism>